<evidence type="ECO:0000313" key="7">
    <source>
        <dbReference type="Proteomes" id="UP000185491"/>
    </source>
</evidence>
<dbReference type="Pfam" id="PF25461">
    <property type="entry name" value="Beta-barrel_SelB"/>
    <property type="match status" value="1"/>
</dbReference>
<sequence>MYVIATAGHVDHGKSTLVRALTGIDPDRLEEEKRRGLTIDLGFAWTTLPSGEDLAFVDVPGHERFLGNMLAGVGPAPMALLVVAADEGWQAQTSDHVAAIDALGLAGVVALTRADKPWAEGVEDDVRRRLVGTSLENAPVVPVAAPTGQGLDELREVLDRVVASAPRPDPAARVRLWIDRAFSVTGAGTVVTGTLTAGTLRVGDKLTLGDETVEVRGLQSENVAREEIGPVSRVAVNLRGVEVGQVSRGDCLLTPHAWPQVSAVDARVPVETPDSTVAHIGTASIPVRIRRLGGEFARLHFARRVALAVGERLVLRGTGSRHVLGCAQVVDLDPVELRRRGDAARRAQELAEGRLRHIERRGALNASAAALLGIDKPDGAVEFAGWWVHPPALVTWKEQLLAAVDSLGPLEAGLPRAAAAAQLPAPELLPVVVAAAQLEDSNGVISRPGPRADLGPAEDAVASLEAGWRQAPFRAPEAGELERLGLGTKELAAAQRAGRLLRIGGVVLPPQAEDLARARLREIAHPFSLSAARQALGTTRRVAVPLLEHLDARGVTRRVDGNLRRLL</sequence>
<keyword evidence="4" id="KW-0547">Nucleotide-binding</keyword>
<dbReference type="NCBIfam" id="TIGR00475">
    <property type="entry name" value="selB"/>
    <property type="match status" value="1"/>
</dbReference>
<proteinExistence type="predicted"/>
<dbReference type="STRING" id="161895.CPHO_07950"/>
<dbReference type="SUPFAM" id="SSF50447">
    <property type="entry name" value="Translation proteins"/>
    <property type="match status" value="1"/>
</dbReference>
<dbReference type="GO" id="GO:0005525">
    <property type="term" value="F:GTP binding"/>
    <property type="evidence" value="ECO:0007669"/>
    <property type="project" value="UniProtKB-KW"/>
</dbReference>
<evidence type="ECO:0000256" key="2">
    <source>
        <dbReference type="ARBA" id="ARBA00022490"/>
    </source>
</evidence>
<dbReference type="SUPFAM" id="SSF46785">
    <property type="entry name" value="Winged helix' DNA-binding domain"/>
    <property type="match status" value="1"/>
</dbReference>
<evidence type="ECO:0000256" key="3">
    <source>
        <dbReference type="ARBA" id="ARBA00022917"/>
    </source>
</evidence>
<dbReference type="InterPro" id="IPR000795">
    <property type="entry name" value="T_Tr_GTP-bd_dom"/>
</dbReference>
<dbReference type="Gene3D" id="1.10.10.10">
    <property type="entry name" value="Winged helix-like DNA-binding domain superfamily/Winged helix DNA-binding domain"/>
    <property type="match status" value="1"/>
</dbReference>
<keyword evidence="2" id="KW-0963">Cytoplasm</keyword>
<dbReference type="OrthoDB" id="9803139at2"/>
<dbReference type="RefSeq" id="WP_075734743.1">
    <property type="nucleotide sequence ID" value="NZ_CP009249.1"/>
</dbReference>
<dbReference type="InterPro" id="IPR004535">
    <property type="entry name" value="Transl_elong_SelB"/>
</dbReference>
<dbReference type="CDD" id="cd04171">
    <property type="entry name" value="SelB"/>
    <property type="match status" value="1"/>
</dbReference>
<evidence type="ECO:0000256" key="4">
    <source>
        <dbReference type="ARBA" id="ARBA00023134"/>
    </source>
</evidence>
<dbReference type="GO" id="GO:0003746">
    <property type="term" value="F:translation elongation factor activity"/>
    <property type="evidence" value="ECO:0007669"/>
    <property type="project" value="UniProtKB-KW"/>
</dbReference>
<dbReference type="Proteomes" id="UP000185491">
    <property type="component" value="Chromosome"/>
</dbReference>
<dbReference type="AlphaFoldDB" id="A0A1L7D4H1"/>
<dbReference type="KEGG" id="cpho:CPHO_07950"/>
<dbReference type="GO" id="GO:0003924">
    <property type="term" value="F:GTPase activity"/>
    <property type="evidence" value="ECO:0007669"/>
    <property type="project" value="InterPro"/>
</dbReference>
<dbReference type="InterPro" id="IPR027417">
    <property type="entry name" value="P-loop_NTPase"/>
</dbReference>
<dbReference type="PANTHER" id="PTHR43721:SF22">
    <property type="entry name" value="ELONGATION FACTOR TU, MITOCHONDRIAL"/>
    <property type="match status" value="1"/>
</dbReference>
<dbReference type="GO" id="GO:0001514">
    <property type="term" value="P:selenocysteine incorporation"/>
    <property type="evidence" value="ECO:0007669"/>
    <property type="project" value="InterPro"/>
</dbReference>
<dbReference type="Gene3D" id="3.40.50.300">
    <property type="entry name" value="P-loop containing nucleotide triphosphate hydrolases"/>
    <property type="match status" value="1"/>
</dbReference>
<keyword evidence="4" id="KW-0342">GTP-binding</keyword>
<reference evidence="6 7" key="1">
    <citation type="submission" date="2014-08" db="EMBL/GenBank/DDBJ databases">
        <title>Complete genome sequence of Corynebacterium phocae M408/89/1(T)(=DSM 44612(T)), isolated from the common seal (Phoca vitulina).</title>
        <authorList>
            <person name="Ruckert C."/>
            <person name="Albersmeier A."/>
            <person name="Winkler A."/>
            <person name="Kalinowski J."/>
        </authorList>
    </citation>
    <scope>NUCLEOTIDE SEQUENCE [LARGE SCALE GENOMIC DNA]</scope>
    <source>
        <strain evidence="6 7">M408/89/1</strain>
    </source>
</reference>
<dbReference type="PRINTS" id="PR00315">
    <property type="entry name" value="ELONGATNFCT"/>
</dbReference>
<dbReference type="InterPro" id="IPR057335">
    <property type="entry name" value="Beta-barrel_SelB"/>
</dbReference>
<organism evidence="6 7">
    <name type="scientific">Corynebacterium phocae</name>
    <dbReference type="NCBI Taxonomy" id="161895"/>
    <lineage>
        <taxon>Bacteria</taxon>
        <taxon>Bacillati</taxon>
        <taxon>Actinomycetota</taxon>
        <taxon>Actinomycetes</taxon>
        <taxon>Mycobacteriales</taxon>
        <taxon>Corynebacteriaceae</taxon>
        <taxon>Corynebacterium</taxon>
    </lineage>
</organism>
<dbReference type="EMBL" id="CP009249">
    <property type="protein sequence ID" value="APT92832.1"/>
    <property type="molecule type" value="Genomic_DNA"/>
</dbReference>
<dbReference type="InterPro" id="IPR036390">
    <property type="entry name" value="WH_DNA-bd_sf"/>
</dbReference>
<dbReference type="InterPro" id="IPR015191">
    <property type="entry name" value="SelB_WHD4"/>
</dbReference>
<dbReference type="SUPFAM" id="SSF52540">
    <property type="entry name" value="P-loop containing nucleoside triphosphate hydrolases"/>
    <property type="match status" value="1"/>
</dbReference>
<dbReference type="PROSITE" id="PS51722">
    <property type="entry name" value="G_TR_2"/>
    <property type="match status" value="1"/>
</dbReference>
<dbReference type="InterPro" id="IPR009000">
    <property type="entry name" value="Transl_B-barrel_sf"/>
</dbReference>
<dbReference type="PANTHER" id="PTHR43721">
    <property type="entry name" value="ELONGATION FACTOR TU-RELATED"/>
    <property type="match status" value="1"/>
</dbReference>
<evidence type="ECO:0000256" key="1">
    <source>
        <dbReference type="ARBA" id="ARBA00004496"/>
    </source>
</evidence>
<dbReference type="GO" id="GO:0005829">
    <property type="term" value="C:cytosol"/>
    <property type="evidence" value="ECO:0007669"/>
    <property type="project" value="TreeGrafter"/>
</dbReference>
<dbReference type="Pfam" id="PF09107">
    <property type="entry name" value="WHD_3rd_SelB"/>
    <property type="match status" value="1"/>
</dbReference>
<dbReference type="InterPro" id="IPR050055">
    <property type="entry name" value="EF-Tu_GTPase"/>
</dbReference>
<protein>
    <submittedName>
        <fullName evidence="6">Translation elongation factor</fullName>
    </submittedName>
</protein>
<accession>A0A1L7D4H1</accession>
<gene>
    <name evidence="6" type="ORF">CPHO_07950</name>
</gene>
<evidence type="ECO:0000259" key="5">
    <source>
        <dbReference type="PROSITE" id="PS51722"/>
    </source>
</evidence>
<keyword evidence="3" id="KW-0648">Protein biosynthesis</keyword>
<keyword evidence="7" id="KW-1185">Reference proteome</keyword>
<comment type="subcellular location">
    <subcellularLocation>
        <location evidence="1">Cytoplasm</location>
    </subcellularLocation>
</comment>
<dbReference type="Gene3D" id="2.40.30.10">
    <property type="entry name" value="Translation factors"/>
    <property type="match status" value="1"/>
</dbReference>
<evidence type="ECO:0000313" key="6">
    <source>
        <dbReference type="EMBL" id="APT92832.1"/>
    </source>
</evidence>
<dbReference type="GO" id="GO:0003723">
    <property type="term" value="F:RNA binding"/>
    <property type="evidence" value="ECO:0007669"/>
    <property type="project" value="InterPro"/>
</dbReference>
<feature type="domain" description="Tr-type G" evidence="5">
    <location>
        <begin position="1"/>
        <end position="167"/>
    </location>
</feature>
<dbReference type="Pfam" id="PF00009">
    <property type="entry name" value="GTP_EFTU"/>
    <property type="match status" value="1"/>
</dbReference>
<name>A0A1L7D4H1_9CORY</name>
<keyword evidence="6" id="KW-0251">Elongation factor</keyword>
<dbReference type="InterPro" id="IPR036388">
    <property type="entry name" value="WH-like_DNA-bd_sf"/>
</dbReference>